<sequence length="332" mass="38518">MKRSWYIFLAKVLVLAMLLTATYLFFARQLTQTFVSDDYAKFTHQSASLILGLSRAHYAFDPETITKQLEEVDYQGPFLNFAFEKSQSPYGEVYLNAILKKIPESTAKGIYIMGVSPGSFSASNRLRTPEDILEFDSGTMLGKMNNMNTHPNLEFVRKCFGRSLYKGIWPHDHRISTVFHDNGWEEFRLYAPGYRITQESIDHWQRETVSGYSKLADVIPEHVSDYRIEWFGKTMDSLQKRGLVYLVRVPMHEGVLALEDRVWSDFDKTIDSIAREKGVPYLNYRDRAYDFETYDGSHLHSESAKAFSKDVGTVIKNHIVQRELVQYSQEEY</sequence>
<accession>A0A4S3M480</accession>
<evidence type="ECO:0000313" key="2">
    <source>
        <dbReference type="EMBL" id="THD69966.1"/>
    </source>
</evidence>
<reference evidence="2 3" key="1">
    <citation type="submission" date="2019-04" db="EMBL/GenBank/DDBJ databases">
        <title>Draft genome sequence of Robertkochia marina CC-AMO-30D.</title>
        <authorList>
            <person name="Hameed A."/>
            <person name="Lin S.-Y."/>
            <person name="Shahina M."/>
            <person name="Lai W.-A."/>
            <person name="Young C.-C."/>
        </authorList>
    </citation>
    <scope>NUCLEOTIDE SEQUENCE [LARGE SCALE GENOMIC DNA]</scope>
    <source>
        <strain evidence="2 3">CC-AMO-30D</strain>
    </source>
</reference>
<protein>
    <submittedName>
        <fullName evidence="2">Uncharacterized protein</fullName>
    </submittedName>
</protein>
<keyword evidence="1" id="KW-1133">Transmembrane helix</keyword>
<keyword evidence="3" id="KW-1185">Reference proteome</keyword>
<feature type="transmembrane region" description="Helical" evidence="1">
    <location>
        <begin position="6"/>
        <end position="26"/>
    </location>
</feature>
<keyword evidence="1" id="KW-0472">Membrane</keyword>
<evidence type="ECO:0000256" key="1">
    <source>
        <dbReference type="SAM" id="Phobius"/>
    </source>
</evidence>
<proteinExistence type="predicted"/>
<dbReference type="EMBL" id="SSMC01000001">
    <property type="protein sequence ID" value="THD69966.1"/>
    <property type="molecule type" value="Genomic_DNA"/>
</dbReference>
<dbReference type="OrthoDB" id="1433719at2"/>
<dbReference type="AlphaFoldDB" id="A0A4S3M480"/>
<gene>
    <name evidence="2" type="ORF">E7Z59_06465</name>
</gene>
<comment type="caution">
    <text evidence="2">The sequence shown here is derived from an EMBL/GenBank/DDBJ whole genome shotgun (WGS) entry which is preliminary data.</text>
</comment>
<dbReference type="Proteomes" id="UP000305939">
    <property type="component" value="Unassembled WGS sequence"/>
</dbReference>
<evidence type="ECO:0000313" key="3">
    <source>
        <dbReference type="Proteomes" id="UP000305939"/>
    </source>
</evidence>
<keyword evidence="1" id="KW-0812">Transmembrane</keyword>
<dbReference type="RefSeq" id="WP_136335454.1">
    <property type="nucleotide sequence ID" value="NZ_QXMP01000002.1"/>
</dbReference>
<name>A0A4S3M480_9FLAO</name>
<organism evidence="2 3">
    <name type="scientific">Robertkochia marina</name>
    <dbReference type="NCBI Taxonomy" id="1227945"/>
    <lineage>
        <taxon>Bacteria</taxon>
        <taxon>Pseudomonadati</taxon>
        <taxon>Bacteroidota</taxon>
        <taxon>Flavobacteriia</taxon>
        <taxon>Flavobacteriales</taxon>
        <taxon>Flavobacteriaceae</taxon>
        <taxon>Robertkochia</taxon>
    </lineage>
</organism>